<dbReference type="EMBL" id="JBBCAQ010000003">
    <property type="protein sequence ID" value="KAK7605040.1"/>
    <property type="molecule type" value="Genomic_DNA"/>
</dbReference>
<organism evidence="1 2">
    <name type="scientific">Parthenolecanium corni</name>
    <dbReference type="NCBI Taxonomy" id="536013"/>
    <lineage>
        <taxon>Eukaryota</taxon>
        <taxon>Metazoa</taxon>
        <taxon>Ecdysozoa</taxon>
        <taxon>Arthropoda</taxon>
        <taxon>Hexapoda</taxon>
        <taxon>Insecta</taxon>
        <taxon>Pterygota</taxon>
        <taxon>Neoptera</taxon>
        <taxon>Paraneoptera</taxon>
        <taxon>Hemiptera</taxon>
        <taxon>Sternorrhyncha</taxon>
        <taxon>Coccoidea</taxon>
        <taxon>Coccidae</taxon>
        <taxon>Parthenolecanium</taxon>
    </lineage>
</organism>
<protein>
    <submittedName>
        <fullName evidence="1">Uncharacterized protein</fullName>
    </submittedName>
</protein>
<dbReference type="Proteomes" id="UP001367676">
    <property type="component" value="Unassembled WGS sequence"/>
</dbReference>
<evidence type="ECO:0000313" key="1">
    <source>
        <dbReference type="EMBL" id="KAK7605040.1"/>
    </source>
</evidence>
<keyword evidence="2" id="KW-1185">Reference proteome</keyword>
<comment type="caution">
    <text evidence="1">The sequence shown here is derived from an EMBL/GenBank/DDBJ whole genome shotgun (WGS) entry which is preliminary data.</text>
</comment>
<evidence type="ECO:0000313" key="2">
    <source>
        <dbReference type="Proteomes" id="UP001367676"/>
    </source>
</evidence>
<proteinExistence type="predicted"/>
<reference evidence="1 2" key="1">
    <citation type="submission" date="2024-03" db="EMBL/GenBank/DDBJ databases">
        <title>Adaptation during the transition from Ophiocordyceps entomopathogen to insect associate is accompanied by gene loss and intensified selection.</title>
        <authorList>
            <person name="Ward C.M."/>
            <person name="Onetto C.A."/>
            <person name="Borneman A.R."/>
        </authorList>
    </citation>
    <scope>NUCLEOTIDE SEQUENCE [LARGE SCALE GENOMIC DNA]</scope>
    <source>
        <strain evidence="1">AWRI1</strain>
        <tissue evidence="1">Single Adult Female</tissue>
    </source>
</reference>
<sequence length="88" mass="10038">MDLEPEQFYSGLFSEIICFFDLTPVELVFNNGILNYDIPNEGPAMDPILQNEWNQFVIDSEEMTAASNKLTVPGGGSSFRGKQRNYYY</sequence>
<dbReference type="AlphaFoldDB" id="A0AAN9TTY5"/>
<accession>A0AAN9TTY5</accession>
<gene>
    <name evidence="1" type="ORF">V9T40_006226</name>
</gene>
<name>A0AAN9TTY5_9HEMI</name>